<organism evidence="1 2">
    <name type="scientific">Ameca splendens</name>
    <dbReference type="NCBI Taxonomy" id="208324"/>
    <lineage>
        <taxon>Eukaryota</taxon>
        <taxon>Metazoa</taxon>
        <taxon>Chordata</taxon>
        <taxon>Craniata</taxon>
        <taxon>Vertebrata</taxon>
        <taxon>Euteleostomi</taxon>
        <taxon>Actinopterygii</taxon>
        <taxon>Neopterygii</taxon>
        <taxon>Teleostei</taxon>
        <taxon>Neoteleostei</taxon>
        <taxon>Acanthomorphata</taxon>
        <taxon>Ovalentaria</taxon>
        <taxon>Atherinomorphae</taxon>
        <taxon>Cyprinodontiformes</taxon>
        <taxon>Goodeidae</taxon>
        <taxon>Ameca</taxon>
    </lineage>
</organism>
<keyword evidence="2" id="KW-1185">Reference proteome</keyword>
<dbReference type="EMBL" id="JAHRIP010075901">
    <property type="protein sequence ID" value="MEQ2310638.1"/>
    <property type="molecule type" value="Genomic_DNA"/>
</dbReference>
<reference evidence="1 2" key="1">
    <citation type="submission" date="2021-06" db="EMBL/GenBank/DDBJ databases">
        <authorList>
            <person name="Palmer J.M."/>
        </authorList>
    </citation>
    <scope>NUCLEOTIDE SEQUENCE [LARGE SCALE GENOMIC DNA]</scope>
    <source>
        <strain evidence="1 2">AS_MEX2019</strain>
        <tissue evidence="1">Muscle</tissue>
    </source>
</reference>
<evidence type="ECO:0000313" key="2">
    <source>
        <dbReference type="Proteomes" id="UP001469553"/>
    </source>
</evidence>
<sequence>MPTRIGTGGINFLLHPDALSLGPLVGGVSKLPSNYIHAVTGGVPGHIWSSLLLTPHSTQSGLGRGAGTGLTPSEFQVAVKAGVFLGLFVNQIPLNGTKTRSHKLSQRNNCFI</sequence>
<proteinExistence type="predicted"/>
<name>A0ABV0ZZH8_9TELE</name>
<evidence type="ECO:0000313" key="1">
    <source>
        <dbReference type="EMBL" id="MEQ2310638.1"/>
    </source>
</evidence>
<comment type="caution">
    <text evidence="1">The sequence shown here is derived from an EMBL/GenBank/DDBJ whole genome shotgun (WGS) entry which is preliminary data.</text>
</comment>
<protein>
    <submittedName>
        <fullName evidence="1">Uncharacterized protein</fullName>
    </submittedName>
</protein>
<gene>
    <name evidence="1" type="ORF">AMECASPLE_011161</name>
</gene>
<dbReference type="Proteomes" id="UP001469553">
    <property type="component" value="Unassembled WGS sequence"/>
</dbReference>
<accession>A0ABV0ZZH8</accession>